<dbReference type="InterPro" id="IPR036369">
    <property type="entry name" value="HIPIP_sf"/>
</dbReference>
<evidence type="ECO:0000313" key="8">
    <source>
        <dbReference type="EMBL" id="CAB4157837.1"/>
    </source>
</evidence>
<dbReference type="SUPFAM" id="SSF57652">
    <property type="entry name" value="HIPIP (high potential iron protein)"/>
    <property type="match status" value="1"/>
</dbReference>
<evidence type="ECO:0000256" key="3">
    <source>
        <dbReference type="ARBA" id="ARBA00022801"/>
    </source>
</evidence>
<evidence type="ECO:0000259" key="7">
    <source>
        <dbReference type="Pfam" id="PF04586"/>
    </source>
</evidence>
<dbReference type="GO" id="GO:0006508">
    <property type="term" value="P:proteolysis"/>
    <property type="evidence" value="ECO:0007669"/>
    <property type="project" value="UniProtKB-KW"/>
</dbReference>
<evidence type="ECO:0000256" key="6">
    <source>
        <dbReference type="SAM" id="MobiDB-lite"/>
    </source>
</evidence>
<dbReference type="GO" id="GO:0009055">
    <property type="term" value="F:electron transfer activity"/>
    <property type="evidence" value="ECO:0007669"/>
    <property type="project" value="InterPro"/>
</dbReference>
<dbReference type="EMBL" id="LR796658">
    <property type="protein sequence ID" value="CAB4157837.1"/>
    <property type="molecule type" value="Genomic_DNA"/>
</dbReference>
<feature type="compositionally biased region" description="Acidic residues" evidence="6">
    <location>
        <begin position="123"/>
        <end position="143"/>
    </location>
</feature>
<dbReference type="InterPro" id="IPR006433">
    <property type="entry name" value="Prohead_protease"/>
</dbReference>
<protein>
    <submittedName>
        <fullName evidence="8">Prohead protease</fullName>
    </submittedName>
</protein>
<feature type="region of interest" description="Disordered" evidence="6">
    <location>
        <begin position="123"/>
        <end position="152"/>
    </location>
</feature>
<proteinExistence type="predicted"/>
<name>A0A6J5NGC6_9CAUD</name>
<dbReference type="SUPFAM" id="SSF50789">
    <property type="entry name" value="Herpes virus serine proteinase, assemblin"/>
    <property type="match status" value="1"/>
</dbReference>
<keyword evidence="1" id="KW-1188">Viral release from host cell</keyword>
<sequence>MPYYITDKSESCPAWSVIKEDGEVLACHDTKESAIDQAIAVSLAEETEFVGERAAVGQLQVGDYVSWNERNPNILAEVVIVEGQLAVLEIYELEDDVYHSTDRLMIMNVFKLVRVPRPEMISEEVEDVEEQESEEQDLEEETEGNLPDNYRPALSPDVPEGRACGNCFFYNEERLNEDGDKAWCERWDAFVEGGNYCNAWQASDAVAEERQVNLDPPAYMRAAARRGLEYYAEGLAGDGLVDRTVREARAMAAGNVTADKWVRIRAWIARHLVDLDSPDANPSSENYPSAGVVAHLLWGSGPSKSSARRALNYAEGVVARLEEENRASISQESEQMAKIEKRTNEVKFELRAVEGGDGMTFTGYAAVFNSPSEPLPFIERIAPGAFKRSLKARNDIKLLWNHDTGSVLGSTRAGTLKLEEDNYGLRVTAVLPETTLGKDVRTLVQRGDVSAMSFGFSVPANGDTWNTDGTERTLRSVRIHEVSIVAFPAYSQTAGTASVRSFDGVAKRAEVDADQLADAMLAIEDGKDLSLEQSELLTKVIQRLTPQEEAEAEANSEDLTALELKKKKFELLMKRF</sequence>
<evidence type="ECO:0000256" key="1">
    <source>
        <dbReference type="ARBA" id="ARBA00022612"/>
    </source>
</evidence>
<dbReference type="GO" id="GO:0019646">
    <property type="term" value="P:aerobic electron transport chain"/>
    <property type="evidence" value="ECO:0007669"/>
    <property type="project" value="InterPro"/>
</dbReference>
<dbReference type="InterPro" id="IPR054613">
    <property type="entry name" value="Peptidase_S78_dom"/>
</dbReference>
<keyword evidence="3" id="KW-0378">Hydrolase</keyword>
<evidence type="ECO:0000256" key="2">
    <source>
        <dbReference type="ARBA" id="ARBA00022670"/>
    </source>
</evidence>
<dbReference type="GO" id="GO:0008233">
    <property type="term" value="F:peptidase activity"/>
    <property type="evidence" value="ECO:0007669"/>
    <property type="project" value="UniProtKB-KW"/>
</dbReference>
<evidence type="ECO:0000256" key="5">
    <source>
        <dbReference type="ARBA" id="ARBA00023045"/>
    </source>
</evidence>
<accession>A0A6J5NGC6</accession>
<keyword evidence="2 8" id="KW-0645">Protease</keyword>
<organism evidence="8">
    <name type="scientific">uncultured Caudovirales phage</name>
    <dbReference type="NCBI Taxonomy" id="2100421"/>
    <lineage>
        <taxon>Viruses</taxon>
        <taxon>Duplodnaviria</taxon>
        <taxon>Heunggongvirae</taxon>
        <taxon>Uroviricota</taxon>
        <taxon>Caudoviricetes</taxon>
        <taxon>Peduoviridae</taxon>
        <taxon>Maltschvirus</taxon>
        <taxon>Maltschvirus maltsch</taxon>
    </lineage>
</organism>
<gene>
    <name evidence="8" type="ORF">UFOVP692_47</name>
</gene>
<dbReference type="NCBIfam" id="TIGR01543">
    <property type="entry name" value="proheadase_HK97"/>
    <property type="match status" value="1"/>
</dbReference>
<keyword evidence="5" id="KW-1273">Viral capsid maturation</keyword>
<dbReference type="GO" id="GO:0046797">
    <property type="term" value="P:viral procapsid maturation"/>
    <property type="evidence" value="ECO:0007669"/>
    <property type="project" value="UniProtKB-KW"/>
</dbReference>
<evidence type="ECO:0000256" key="4">
    <source>
        <dbReference type="ARBA" id="ARBA00022950"/>
    </source>
</evidence>
<dbReference type="Pfam" id="PF04586">
    <property type="entry name" value="Peptidase_S78"/>
    <property type="match status" value="1"/>
</dbReference>
<feature type="domain" description="Prohead serine protease" evidence="7">
    <location>
        <begin position="348"/>
        <end position="506"/>
    </location>
</feature>
<keyword evidence="4" id="KW-0118">Viral capsid assembly</keyword>
<reference evidence="8" key="1">
    <citation type="submission" date="2020-04" db="EMBL/GenBank/DDBJ databases">
        <authorList>
            <person name="Chiriac C."/>
            <person name="Salcher M."/>
            <person name="Ghai R."/>
            <person name="Kavagutti S V."/>
        </authorList>
    </citation>
    <scope>NUCLEOTIDE SEQUENCE</scope>
</reference>